<evidence type="ECO:0000259" key="2">
    <source>
        <dbReference type="PROSITE" id="PS50994"/>
    </source>
</evidence>
<dbReference type="InterPro" id="IPR012337">
    <property type="entry name" value="RNaseH-like_sf"/>
</dbReference>
<keyword evidence="10" id="KW-1185">Reference proteome</keyword>
<dbReference type="EMBL" id="JAVBIK010000001">
    <property type="protein sequence ID" value="MDT7518614.1"/>
    <property type="molecule type" value="Genomic_DNA"/>
</dbReference>
<dbReference type="EMBL" id="JAVBIK010000001">
    <property type="protein sequence ID" value="MDT7519870.1"/>
    <property type="molecule type" value="Genomic_DNA"/>
</dbReference>
<evidence type="ECO:0000313" key="9">
    <source>
        <dbReference type="EMBL" id="MDT7520793.1"/>
    </source>
</evidence>
<evidence type="ECO:0000313" key="4">
    <source>
        <dbReference type="EMBL" id="MDT7517308.1"/>
    </source>
</evidence>
<evidence type="ECO:0000256" key="1">
    <source>
        <dbReference type="ARBA" id="ARBA00009277"/>
    </source>
</evidence>
<accession>A0ABU3KKL4</accession>
<feature type="domain" description="Integrase catalytic" evidence="2">
    <location>
        <begin position="131"/>
        <end position="306"/>
    </location>
</feature>
<evidence type="ECO:0000313" key="5">
    <source>
        <dbReference type="EMBL" id="MDT7517957.1"/>
    </source>
</evidence>
<evidence type="ECO:0000313" key="3">
    <source>
        <dbReference type="EMBL" id="MDT7517145.1"/>
    </source>
</evidence>
<dbReference type="EMBL" id="JAVBIK010000001">
    <property type="protein sequence ID" value="MDT7518375.1"/>
    <property type="molecule type" value="Genomic_DNA"/>
</dbReference>
<evidence type="ECO:0000313" key="6">
    <source>
        <dbReference type="EMBL" id="MDT7518375.1"/>
    </source>
</evidence>
<dbReference type="PANTHER" id="PTHR35004">
    <property type="entry name" value="TRANSPOSASE RV3428C-RELATED"/>
    <property type="match status" value="1"/>
</dbReference>
<dbReference type="RefSeq" id="WP_313876140.1">
    <property type="nucleotide sequence ID" value="NZ_JAVBIK010000001.1"/>
</dbReference>
<dbReference type="EMBL" id="JAVBIK010000001">
    <property type="protein sequence ID" value="MDT7517308.1"/>
    <property type="molecule type" value="Genomic_DNA"/>
</dbReference>
<evidence type="ECO:0000313" key="7">
    <source>
        <dbReference type="EMBL" id="MDT7518614.1"/>
    </source>
</evidence>
<dbReference type="PANTHER" id="PTHR35004:SF8">
    <property type="entry name" value="TRANSPOSASE RV3428C-RELATED"/>
    <property type="match status" value="1"/>
</dbReference>
<name>A0ABU3KKL4_9BURK</name>
<dbReference type="InterPro" id="IPR001584">
    <property type="entry name" value="Integrase_cat-core"/>
</dbReference>
<reference evidence="5 10" key="1">
    <citation type="submission" date="2023-08" db="EMBL/GenBank/DDBJ databases">
        <title>Rhodoferax potami sp. nov. and Rhodoferax mekongensis sp. nov., isolated from the Mekong River in Thailand.</title>
        <authorList>
            <person name="Kitikhun S."/>
            <person name="Charoenyingcharoen P."/>
            <person name="Siriarchawattana P."/>
            <person name="Likhitrattanapisal S."/>
            <person name="Nilsakha T."/>
            <person name="Chanpet A."/>
            <person name="Rattanawaree P."/>
            <person name="Ingsriswang S."/>
        </authorList>
    </citation>
    <scope>NUCLEOTIDE SEQUENCE [LARGE SCALE GENOMIC DNA]</scope>
    <source>
        <strain evidence="5 10">TBRC 17660</strain>
    </source>
</reference>
<dbReference type="EMBL" id="JAVBIK010000001">
    <property type="protein sequence ID" value="MDT7517957.1"/>
    <property type="molecule type" value="Genomic_DNA"/>
</dbReference>
<comment type="caution">
    <text evidence="5">The sequence shown here is derived from an EMBL/GenBank/DDBJ whole genome shotgun (WGS) entry which is preliminary data.</text>
</comment>
<dbReference type="NCBIfam" id="NF033546">
    <property type="entry name" value="transpos_IS21"/>
    <property type="match status" value="1"/>
</dbReference>
<dbReference type="InterPro" id="IPR036397">
    <property type="entry name" value="RNaseH_sf"/>
</dbReference>
<protein>
    <submittedName>
        <fullName evidence="5">IS21 family transposase</fullName>
    </submittedName>
</protein>
<dbReference type="Proteomes" id="UP001321700">
    <property type="component" value="Unassembled WGS sequence"/>
</dbReference>
<dbReference type="InterPro" id="IPR054353">
    <property type="entry name" value="IstA-like_C"/>
</dbReference>
<comment type="similarity">
    <text evidence="1">Belongs to the transposase IS21/IS408/IS1162 family.</text>
</comment>
<proteinExistence type="inferred from homology"/>
<gene>
    <name evidence="5" type="primary">istA</name>
    <name evidence="3" type="ORF">RAE19_00025</name>
    <name evidence="4" type="ORF">RAE19_00875</name>
    <name evidence="5" type="ORF">RAE19_04260</name>
    <name evidence="6" type="ORF">RAE19_06460</name>
    <name evidence="7" type="ORF">RAE19_07825</name>
    <name evidence="8" type="ORF">RAE19_14325</name>
    <name evidence="9" type="ORF">RAE19_19355</name>
</gene>
<evidence type="ECO:0000313" key="8">
    <source>
        <dbReference type="EMBL" id="MDT7519870.1"/>
    </source>
</evidence>
<dbReference type="Pfam" id="PF22483">
    <property type="entry name" value="Mu-transpos_C_2"/>
    <property type="match status" value="1"/>
</dbReference>
<dbReference type="Gene3D" id="3.30.420.10">
    <property type="entry name" value="Ribonuclease H-like superfamily/Ribonuclease H"/>
    <property type="match status" value="1"/>
</dbReference>
<organism evidence="5 10">
    <name type="scientific">Rhodoferax potami</name>
    <dbReference type="NCBI Taxonomy" id="3068338"/>
    <lineage>
        <taxon>Bacteria</taxon>
        <taxon>Pseudomonadati</taxon>
        <taxon>Pseudomonadota</taxon>
        <taxon>Betaproteobacteria</taxon>
        <taxon>Burkholderiales</taxon>
        <taxon>Comamonadaceae</taxon>
        <taxon>Rhodoferax</taxon>
    </lineage>
</organism>
<evidence type="ECO:0000313" key="10">
    <source>
        <dbReference type="Proteomes" id="UP001321700"/>
    </source>
</evidence>
<dbReference type="EMBL" id="JAVBIK010000001">
    <property type="protein sequence ID" value="MDT7517145.1"/>
    <property type="molecule type" value="Genomic_DNA"/>
</dbReference>
<dbReference type="PROSITE" id="PS50994">
    <property type="entry name" value="INTEGRASE"/>
    <property type="match status" value="1"/>
</dbReference>
<sequence>MHEYRNVLIRLRAGDGDREIARLGLMGRVKVASFREHARSLGWLEAELPLPEPEVIALSLCAAAKRPSSTVSKAHPWREQVARWMAAGVEGVAIHAALVREHQFCGSYSSVYRIMRDIAKAQPRTDLTVRLSFKPGEAAQVDFGAGPFLVHPDGQRRRTWAFVMTLCHSRHQYVEFVWDQTVATWLGCHRRAFEWFGGVPERVIIDNAKCAIIKACRFDPQVQRSYAECAEGYEFKIDPCPPHDPQKKGIVESGVKYVKRNFLSTREFRDLADLNAQAQAWVLQEAGVRIHGTTRQQPMDLFALERALLKPLPPQAPDLGVWQCVTLHRDCHVKFDYKLYSAPFALVGKELWLRATDNCVTLFDDYRLVATHARGQRPGERLTTKDHLPPEAQLFFARDREWLGTQALQIGPYCQQVIDWLLSDRILERLRAAQGVIGLAKTYSAQRVELACRRAMAHNSPYYRTVKTILSSNSDRLPMPDHSIVPTYAKARFVRDAASLFTPDTHNPQQDLLH</sequence>
<dbReference type="Pfam" id="PF00665">
    <property type="entry name" value="rve"/>
    <property type="match status" value="1"/>
</dbReference>
<dbReference type="EMBL" id="JAVBIK010000003">
    <property type="protein sequence ID" value="MDT7520793.1"/>
    <property type="molecule type" value="Genomic_DNA"/>
</dbReference>
<dbReference type="SUPFAM" id="SSF53098">
    <property type="entry name" value="Ribonuclease H-like"/>
    <property type="match status" value="1"/>
</dbReference>